<evidence type="ECO:0000313" key="6">
    <source>
        <dbReference type="EMBL" id="RFU33285.1"/>
    </source>
</evidence>
<evidence type="ECO:0000256" key="4">
    <source>
        <dbReference type="ARBA" id="ARBA00023002"/>
    </source>
</evidence>
<protein>
    <recommendedName>
        <fullName evidence="8">Flavin-containing monooxygenase</fullName>
    </recommendedName>
</protein>
<keyword evidence="2" id="KW-0285">Flavoprotein</keyword>
<dbReference type="OMA" id="FHKTTVW"/>
<dbReference type="PANTHER" id="PTHR42877:SF8">
    <property type="entry name" value="MONOOXYGENASE"/>
    <property type="match status" value="1"/>
</dbReference>
<sequence length="587" mass="66937">MGDHGNGTSGTKPTEESSYTVLPQWHSQPVRLRVIHVGAGAAGLLMAYKMKKLFTSYELICYEKNPNVGGTWYENRYPGCACDVPAHAYTYAFEPNPNWSSFYAYAPEIRKYFEDFAVKYDLMPFIKLNSQVKKAVWIEEKGSYEVEVESNGQIIKDWCNVLVNGTGFLNSWKWPNIPGLHDFKGTLVHSANWDTDINWEDKTVAVVGTGSSAIQIVPQVQKKAKHLTSFMRSVTWISPPVGGNVLKTQKENAQNQLRDSSNQAGSNETPNAQYYYTEEEKKIFRDNPKYHLEYRQKLESAVNDLFEMFIKDSETSKSAKESMYAEMLKRIGPGHDELKKKLIPSWPPGCRRITPGDGYLEALVQPNVTTIHKEIVKVAPEGVVDEDGTVHRVDILICATGFNLAFAPPFELRGIDNVSMAAEFDPEPNVYLAVTVPKFPNYFVVNGVRGNWAAGTALPSHEVQIEYILKCVARIQNENIRAFEVKQEPTVQLNKHIDEWHKQSVWSADCKSWYKNNIVGGKLWIWGGSALHYMKTMKEVKYEHYHFRYFNENMWAYLGNGRVEAEVLHDITRLAPYMRNADVEWTI</sequence>
<dbReference type="OrthoDB" id="74360at2759"/>
<reference evidence="6 7" key="1">
    <citation type="submission" date="2018-05" db="EMBL/GenBank/DDBJ databases">
        <title>Draft genome sequence of Scytalidium lignicola DSM 105466, a ubiquitous saprotrophic fungus.</title>
        <authorList>
            <person name="Buettner E."/>
            <person name="Gebauer A.M."/>
            <person name="Hofrichter M."/>
            <person name="Liers C."/>
            <person name="Kellner H."/>
        </authorList>
    </citation>
    <scope>NUCLEOTIDE SEQUENCE [LARGE SCALE GENOMIC DNA]</scope>
    <source>
        <strain evidence="6 7">DSM 105466</strain>
    </source>
</reference>
<evidence type="ECO:0000256" key="1">
    <source>
        <dbReference type="ARBA" id="ARBA00010139"/>
    </source>
</evidence>
<dbReference type="EMBL" id="NCSJ02000038">
    <property type="protein sequence ID" value="RFU33285.1"/>
    <property type="molecule type" value="Genomic_DNA"/>
</dbReference>
<keyword evidence="7" id="KW-1185">Reference proteome</keyword>
<dbReference type="GO" id="GO:0050660">
    <property type="term" value="F:flavin adenine dinucleotide binding"/>
    <property type="evidence" value="ECO:0007669"/>
    <property type="project" value="InterPro"/>
</dbReference>
<accession>A0A3E2HJ06</accession>
<evidence type="ECO:0000313" key="7">
    <source>
        <dbReference type="Proteomes" id="UP000258309"/>
    </source>
</evidence>
<name>A0A3E2HJ06_SCYLI</name>
<comment type="caution">
    <text evidence="6">The sequence shown here is derived from an EMBL/GenBank/DDBJ whole genome shotgun (WGS) entry which is preliminary data.</text>
</comment>
<keyword evidence="3" id="KW-0274">FAD</keyword>
<dbReference type="InterPro" id="IPR020946">
    <property type="entry name" value="Flavin_mOase-like"/>
</dbReference>
<dbReference type="Proteomes" id="UP000258309">
    <property type="component" value="Unassembled WGS sequence"/>
</dbReference>
<feature type="region of interest" description="Disordered" evidence="5">
    <location>
        <begin position="251"/>
        <end position="270"/>
    </location>
</feature>
<comment type="similarity">
    <text evidence="1">Belongs to the FAD-binding monooxygenase family.</text>
</comment>
<proteinExistence type="inferred from homology"/>
<evidence type="ECO:0000256" key="3">
    <source>
        <dbReference type="ARBA" id="ARBA00022827"/>
    </source>
</evidence>
<evidence type="ECO:0000256" key="2">
    <source>
        <dbReference type="ARBA" id="ARBA00022630"/>
    </source>
</evidence>
<dbReference type="GO" id="GO:0004499">
    <property type="term" value="F:N,N-dimethylaniline monooxygenase activity"/>
    <property type="evidence" value="ECO:0007669"/>
    <property type="project" value="InterPro"/>
</dbReference>
<dbReference type="PANTHER" id="PTHR42877">
    <property type="entry name" value="L-ORNITHINE N(5)-MONOOXYGENASE-RELATED"/>
    <property type="match status" value="1"/>
</dbReference>
<evidence type="ECO:0008006" key="8">
    <source>
        <dbReference type="Google" id="ProtNLM"/>
    </source>
</evidence>
<dbReference type="GO" id="GO:0050661">
    <property type="term" value="F:NADP binding"/>
    <property type="evidence" value="ECO:0007669"/>
    <property type="project" value="InterPro"/>
</dbReference>
<feature type="non-terminal residue" evidence="6">
    <location>
        <position position="1"/>
    </location>
</feature>
<keyword evidence="4" id="KW-0560">Oxidoreductase</keyword>
<dbReference type="Pfam" id="PF00743">
    <property type="entry name" value="FMO-like"/>
    <property type="match status" value="1"/>
</dbReference>
<dbReference type="SUPFAM" id="SSF51905">
    <property type="entry name" value="FAD/NAD(P)-binding domain"/>
    <property type="match status" value="3"/>
</dbReference>
<dbReference type="InterPro" id="IPR036188">
    <property type="entry name" value="FAD/NAD-bd_sf"/>
</dbReference>
<dbReference type="InterPro" id="IPR051209">
    <property type="entry name" value="FAD-bind_Monooxygenase_sf"/>
</dbReference>
<dbReference type="AlphaFoldDB" id="A0A3E2HJ06"/>
<organism evidence="6 7">
    <name type="scientific">Scytalidium lignicola</name>
    <name type="common">Hyphomycete</name>
    <dbReference type="NCBI Taxonomy" id="5539"/>
    <lineage>
        <taxon>Eukaryota</taxon>
        <taxon>Fungi</taxon>
        <taxon>Dikarya</taxon>
        <taxon>Ascomycota</taxon>
        <taxon>Pezizomycotina</taxon>
        <taxon>Leotiomycetes</taxon>
        <taxon>Leotiomycetes incertae sedis</taxon>
        <taxon>Scytalidium</taxon>
    </lineage>
</organism>
<evidence type="ECO:0000256" key="5">
    <source>
        <dbReference type="SAM" id="MobiDB-lite"/>
    </source>
</evidence>
<gene>
    <name evidence="6" type="ORF">B7463_g3056</name>
</gene>
<feature type="non-terminal residue" evidence="6">
    <location>
        <position position="587"/>
    </location>
</feature>
<dbReference type="Gene3D" id="3.50.50.60">
    <property type="entry name" value="FAD/NAD(P)-binding domain"/>
    <property type="match status" value="2"/>
</dbReference>